<dbReference type="SFLD" id="SFLDG01082">
    <property type="entry name" value="B12-binding_domain_containing"/>
    <property type="match status" value="1"/>
</dbReference>
<dbReference type="InterPro" id="IPR058240">
    <property type="entry name" value="rSAM_sf"/>
</dbReference>
<dbReference type="AlphaFoldDB" id="A0A381ZEZ2"/>
<protein>
    <submittedName>
        <fullName evidence="10">Uncharacterized protein</fullName>
    </submittedName>
</protein>
<dbReference type="GO" id="GO:0046872">
    <property type="term" value="F:metal ion binding"/>
    <property type="evidence" value="ECO:0007669"/>
    <property type="project" value="UniProtKB-KW"/>
</dbReference>
<evidence type="ECO:0000256" key="1">
    <source>
        <dbReference type="ARBA" id="ARBA00001966"/>
    </source>
</evidence>
<evidence type="ECO:0000256" key="6">
    <source>
        <dbReference type="ARBA" id="ARBA00023004"/>
    </source>
</evidence>
<dbReference type="GO" id="GO:0051539">
    <property type="term" value="F:4 iron, 4 sulfur cluster binding"/>
    <property type="evidence" value="ECO:0007669"/>
    <property type="project" value="UniProtKB-KW"/>
</dbReference>
<feature type="domain" description="B12-binding" evidence="8">
    <location>
        <begin position="13"/>
        <end position="144"/>
    </location>
</feature>
<dbReference type="Pfam" id="PF02310">
    <property type="entry name" value="B12-binding"/>
    <property type="match status" value="1"/>
</dbReference>
<dbReference type="InterPro" id="IPR051198">
    <property type="entry name" value="BchE-like"/>
</dbReference>
<evidence type="ECO:0000259" key="9">
    <source>
        <dbReference type="PROSITE" id="PS51918"/>
    </source>
</evidence>
<dbReference type="InterPro" id="IPR006638">
    <property type="entry name" value="Elp3/MiaA/NifB-like_rSAM"/>
</dbReference>
<gene>
    <name evidence="10" type="ORF">METZ01_LOCUS140171</name>
</gene>
<evidence type="ECO:0000256" key="5">
    <source>
        <dbReference type="ARBA" id="ARBA00022723"/>
    </source>
</evidence>
<dbReference type="InterPro" id="IPR034466">
    <property type="entry name" value="Methyltransferase_Class_B"/>
</dbReference>
<keyword evidence="5" id="KW-0479">Metal-binding</keyword>
<keyword evidence="4" id="KW-0949">S-adenosyl-L-methionine</keyword>
<keyword evidence="6" id="KW-0408">Iron</keyword>
<dbReference type="CDD" id="cd01335">
    <property type="entry name" value="Radical_SAM"/>
    <property type="match status" value="1"/>
</dbReference>
<feature type="domain" description="Radical SAM core" evidence="9">
    <location>
        <begin position="191"/>
        <end position="425"/>
    </location>
</feature>
<dbReference type="SUPFAM" id="SSF102114">
    <property type="entry name" value="Radical SAM enzymes"/>
    <property type="match status" value="1"/>
</dbReference>
<accession>A0A381ZEZ2</accession>
<comment type="cofactor">
    <cofactor evidence="1">
        <name>[4Fe-4S] cluster</name>
        <dbReference type="ChEBI" id="CHEBI:49883"/>
    </cofactor>
</comment>
<proteinExistence type="predicted"/>
<organism evidence="10">
    <name type="scientific">marine metagenome</name>
    <dbReference type="NCBI Taxonomy" id="408172"/>
    <lineage>
        <taxon>unclassified sequences</taxon>
        <taxon>metagenomes</taxon>
        <taxon>ecological metagenomes</taxon>
    </lineage>
</organism>
<dbReference type="CDD" id="cd02068">
    <property type="entry name" value="radical_SAM_B12_BD"/>
    <property type="match status" value="1"/>
</dbReference>
<dbReference type="Pfam" id="PF04055">
    <property type="entry name" value="Radical_SAM"/>
    <property type="match status" value="1"/>
</dbReference>
<dbReference type="GO" id="GO:0031419">
    <property type="term" value="F:cobalamin binding"/>
    <property type="evidence" value="ECO:0007669"/>
    <property type="project" value="InterPro"/>
</dbReference>
<name>A0A381ZEZ2_9ZZZZ</name>
<evidence type="ECO:0000256" key="2">
    <source>
        <dbReference type="ARBA" id="ARBA00022603"/>
    </source>
</evidence>
<evidence type="ECO:0000256" key="3">
    <source>
        <dbReference type="ARBA" id="ARBA00022679"/>
    </source>
</evidence>
<dbReference type="InterPro" id="IPR007197">
    <property type="entry name" value="rSAM"/>
</dbReference>
<dbReference type="InterPro" id="IPR036724">
    <property type="entry name" value="Cobalamin-bd_sf"/>
</dbReference>
<keyword evidence="2" id="KW-0489">Methyltransferase</keyword>
<dbReference type="SFLD" id="SFLDS00029">
    <property type="entry name" value="Radical_SAM"/>
    <property type="match status" value="1"/>
</dbReference>
<evidence type="ECO:0000313" key="10">
    <source>
        <dbReference type="EMBL" id="SVA87317.1"/>
    </source>
</evidence>
<dbReference type="SMART" id="SM00729">
    <property type="entry name" value="Elp3"/>
    <property type="match status" value="1"/>
</dbReference>
<dbReference type="InterPro" id="IPR006158">
    <property type="entry name" value="Cobalamin-bd"/>
</dbReference>
<dbReference type="Gene3D" id="3.80.30.20">
    <property type="entry name" value="tm_1862 like domain"/>
    <property type="match status" value="1"/>
</dbReference>
<dbReference type="PROSITE" id="PS51918">
    <property type="entry name" value="RADICAL_SAM"/>
    <property type="match status" value="1"/>
</dbReference>
<keyword evidence="7" id="KW-0411">Iron-sulfur</keyword>
<dbReference type="Gene3D" id="3.40.50.280">
    <property type="entry name" value="Cobalamin-binding domain"/>
    <property type="match status" value="1"/>
</dbReference>
<evidence type="ECO:0000259" key="8">
    <source>
        <dbReference type="PROSITE" id="PS51332"/>
    </source>
</evidence>
<dbReference type="PANTHER" id="PTHR43409:SF7">
    <property type="entry name" value="BLL1977 PROTEIN"/>
    <property type="match status" value="1"/>
</dbReference>
<reference evidence="10" key="1">
    <citation type="submission" date="2018-05" db="EMBL/GenBank/DDBJ databases">
        <authorList>
            <person name="Lanie J.A."/>
            <person name="Ng W.-L."/>
            <person name="Kazmierczak K.M."/>
            <person name="Andrzejewski T.M."/>
            <person name="Davidsen T.M."/>
            <person name="Wayne K.J."/>
            <person name="Tettelin H."/>
            <person name="Glass J.I."/>
            <person name="Rusch D."/>
            <person name="Podicherti R."/>
            <person name="Tsui H.-C.T."/>
            <person name="Winkler M.E."/>
        </authorList>
    </citation>
    <scope>NUCLEOTIDE SEQUENCE</scope>
</reference>
<evidence type="ECO:0000256" key="7">
    <source>
        <dbReference type="ARBA" id="ARBA00023014"/>
    </source>
</evidence>
<evidence type="ECO:0000256" key="4">
    <source>
        <dbReference type="ARBA" id="ARBA00022691"/>
    </source>
</evidence>
<dbReference type="SFLD" id="SFLDG01123">
    <property type="entry name" value="methyltransferase_(Class_B)"/>
    <property type="match status" value="1"/>
</dbReference>
<dbReference type="SUPFAM" id="SSF52242">
    <property type="entry name" value="Cobalamin (vitamin B12)-binding domain"/>
    <property type="match status" value="1"/>
</dbReference>
<dbReference type="InterPro" id="IPR023404">
    <property type="entry name" value="rSAM_horseshoe"/>
</dbReference>
<keyword evidence="3" id="KW-0808">Transferase</keyword>
<dbReference type="PROSITE" id="PS51332">
    <property type="entry name" value="B12_BINDING"/>
    <property type="match status" value="1"/>
</dbReference>
<dbReference type="GO" id="GO:0003824">
    <property type="term" value="F:catalytic activity"/>
    <property type="evidence" value="ECO:0007669"/>
    <property type="project" value="InterPro"/>
</dbReference>
<dbReference type="PANTHER" id="PTHR43409">
    <property type="entry name" value="ANAEROBIC MAGNESIUM-PROTOPORPHYRIN IX MONOMETHYL ESTER CYCLASE-RELATED"/>
    <property type="match status" value="1"/>
</dbReference>
<dbReference type="EMBL" id="UINC01020902">
    <property type="protein sequence ID" value="SVA87317.1"/>
    <property type="molecule type" value="Genomic_DNA"/>
</dbReference>
<sequence>MASLWPKVAFKFNSETNMARVAFLQNLWFEWLGIMYLSAVLKKEGHEVELFIGDKDKILKDLTVFKPDVIGVSLMGIQNEWLRGVAKHLRGNGFKQPIIVGGPEASYAPDEIIEMEGITAICVGEGEDVMKDFVDAVMQKNSFDGIANLWVRKETEGSSKIIKNEVRKLENDLDLIPNPDRDLYRKEAFFSQEKPYELFEASRGCPFDCSFCFIHQFRDMYRRKGKGLRLRSPQLVVDDIKDTHQKYGIKQVMFVDSTFNLNKKWLMEFCELFAEQTDLVMTVNIRADNMDDEIMQALAKARCNPARFAIETGSEEMRNGILEKKLTDKQIQNTASLFKKYNVPFVTYNMMGMPNETLDMAWTTIKMNQDLNPSVVNMDLFMPYPNLNLTKFALNEGILSESALKGLSMGGSKMLRSVLKQKEIKEVSNLQKFALALIRFPKLESIVKKLIKLPENFIFDGIWGLTLVWEYSNWTHTSKTRMVADVLKNFRQLILKN</sequence>